<dbReference type="Pfam" id="PF05481">
    <property type="entry name" value="Myco_19_kDa"/>
    <property type="match status" value="1"/>
</dbReference>
<dbReference type="RefSeq" id="WP_275571639.1">
    <property type="nucleotide sequence ID" value="NZ_JAUHTC010000054.1"/>
</dbReference>
<keyword evidence="1" id="KW-1003">Cell membrane</keyword>
<evidence type="ECO:0000256" key="1">
    <source>
        <dbReference type="ARBA" id="ARBA00022475"/>
    </source>
</evidence>
<evidence type="ECO:0000313" key="7">
    <source>
        <dbReference type="EMBL" id="MDN4519457.1"/>
    </source>
</evidence>
<dbReference type="Proteomes" id="UP001172687">
    <property type="component" value="Unassembled WGS sequence"/>
</dbReference>
<evidence type="ECO:0000256" key="6">
    <source>
        <dbReference type="SAM" id="SignalP"/>
    </source>
</evidence>
<keyword evidence="2 6" id="KW-0732">Signal</keyword>
<reference evidence="7" key="1">
    <citation type="submission" date="2023-07" db="EMBL/GenBank/DDBJ databases">
        <title>Degradation of tert-butanol by M. austroafricanum TBA100.</title>
        <authorList>
            <person name="Helbich S."/>
            <person name="Vainshtein Y."/>
        </authorList>
    </citation>
    <scope>NUCLEOTIDE SEQUENCE</scope>
    <source>
        <strain evidence="7">TBA100</strain>
    </source>
</reference>
<evidence type="ECO:0000256" key="2">
    <source>
        <dbReference type="ARBA" id="ARBA00022729"/>
    </source>
</evidence>
<dbReference type="EMBL" id="JAUHTC010000054">
    <property type="protein sequence ID" value="MDN4519457.1"/>
    <property type="molecule type" value="Genomic_DNA"/>
</dbReference>
<evidence type="ECO:0000313" key="8">
    <source>
        <dbReference type="Proteomes" id="UP001172687"/>
    </source>
</evidence>
<dbReference type="InterPro" id="IPR008691">
    <property type="entry name" value="LpqH"/>
</dbReference>
<sequence>MYTRWPLGALLACTVLAAPVLAGCSSQPPEYQPPPGALVAGTAQVTINGQDAGTTESVQCDPAGSLMMMRTGDPDDPQAPGISAMVASGDELVVHEVGIRDLGGFTGSYNDGLGGEATVTMTGRTYDIAGTADGFDTGNPSFRTTGTFQIKIAC</sequence>
<accession>A0ABT8HFC0</accession>
<keyword evidence="8" id="KW-1185">Reference proteome</keyword>
<keyword evidence="4" id="KW-0564">Palmitate</keyword>
<evidence type="ECO:0000256" key="5">
    <source>
        <dbReference type="ARBA" id="ARBA00023288"/>
    </source>
</evidence>
<feature type="chain" id="PRO_5046744527" evidence="6">
    <location>
        <begin position="23"/>
        <end position="154"/>
    </location>
</feature>
<keyword evidence="5 7" id="KW-0449">Lipoprotein</keyword>
<evidence type="ECO:0000256" key="3">
    <source>
        <dbReference type="ARBA" id="ARBA00023136"/>
    </source>
</evidence>
<organism evidence="7 8">
    <name type="scientific">Mycolicibacterium austroafricanum</name>
    <name type="common">Mycobacterium austroafricanum</name>
    <dbReference type="NCBI Taxonomy" id="39687"/>
    <lineage>
        <taxon>Bacteria</taxon>
        <taxon>Bacillati</taxon>
        <taxon>Actinomycetota</taxon>
        <taxon>Actinomycetes</taxon>
        <taxon>Mycobacteriales</taxon>
        <taxon>Mycobacteriaceae</taxon>
        <taxon>Mycolicibacterium</taxon>
    </lineage>
</organism>
<feature type="signal peptide" evidence="6">
    <location>
        <begin position="1"/>
        <end position="22"/>
    </location>
</feature>
<comment type="caution">
    <text evidence="7">The sequence shown here is derived from an EMBL/GenBank/DDBJ whole genome shotgun (WGS) entry which is preliminary data.</text>
</comment>
<protein>
    <submittedName>
        <fullName evidence="7">Lipoprotein LpqH</fullName>
    </submittedName>
</protein>
<keyword evidence="3" id="KW-0472">Membrane</keyword>
<name>A0ABT8HFC0_MYCAO</name>
<dbReference type="PROSITE" id="PS51257">
    <property type="entry name" value="PROKAR_LIPOPROTEIN"/>
    <property type="match status" value="1"/>
</dbReference>
<gene>
    <name evidence="7" type="ORF">QYF68_16770</name>
</gene>
<evidence type="ECO:0000256" key="4">
    <source>
        <dbReference type="ARBA" id="ARBA00023139"/>
    </source>
</evidence>
<proteinExistence type="predicted"/>